<sequence length="86" mass="9528">MPERLQRLLDLLGAGDGRVDRLDRADLATADPLRHPGRVVVAQRVVGESVDSGRPLLVELVLVELVLVELVLVRHPHQLTHESTDE</sequence>
<evidence type="ECO:0000313" key="1">
    <source>
        <dbReference type="EMBL" id="GGB32156.1"/>
    </source>
</evidence>
<protein>
    <submittedName>
        <fullName evidence="1">Uncharacterized protein</fullName>
    </submittedName>
</protein>
<name>A0A916T7I4_9MICO</name>
<organism evidence="1 2">
    <name type="scientific">Flexivirga endophytica</name>
    <dbReference type="NCBI Taxonomy" id="1849103"/>
    <lineage>
        <taxon>Bacteria</taxon>
        <taxon>Bacillati</taxon>
        <taxon>Actinomycetota</taxon>
        <taxon>Actinomycetes</taxon>
        <taxon>Micrococcales</taxon>
        <taxon>Dermacoccaceae</taxon>
        <taxon>Flexivirga</taxon>
    </lineage>
</organism>
<gene>
    <name evidence="1" type="ORF">GCM10011492_23550</name>
</gene>
<keyword evidence="2" id="KW-1185">Reference proteome</keyword>
<reference evidence="1" key="1">
    <citation type="journal article" date="2014" name="Int. J. Syst. Evol. Microbiol.">
        <title>Complete genome sequence of Corynebacterium casei LMG S-19264T (=DSM 44701T), isolated from a smear-ripened cheese.</title>
        <authorList>
            <consortium name="US DOE Joint Genome Institute (JGI-PGF)"/>
            <person name="Walter F."/>
            <person name="Albersmeier A."/>
            <person name="Kalinowski J."/>
            <person name="Ruckert C."/>
        </authorList>
    </citation>
    <scope>NUCLEOTIDE SEQUENCE</scope>
    <source>
        <strain evidence="1">CGMCC 1.15085</strain>
    </source>
</reference>
<dbReference type="Proteomes" id="UP000636793">
    <property type="component" value="Unassembled WGS sequence"/>
</dbReference>
<evidence type="ECO:0000313" key="2">
    <source>
        <dbReference type="Proteomes" id="UP000636793"/>
    </source>
</evidence>
<reference evidence="1" key="2">
    <citation type="submission" date="2020-09" db="EMBL/GenBank/DDBJ databases">
        <authorList>
            <person name="Sun Q."/>
            <person name="Zhou Y."/>
        </authorList>
    </citation>
    <scope>NUCLEOTIDE SEQUENCE</scope>
    <source>
        <strain evidence="1">CGMCC 1.15085</strain>
    </source>
</reference>
<comment type="caution">
    <text evidence="1">The sequence shown here is derived from an EMBL/GenBank/DDBJ whole genome shotgun (WGS) entry which is preliminary data.</text>
</comment>
<proteinExistence type="predicted"/>
<accession>A0A916T7I4</accession>
<dbReference type="AlphaFoldDB" id="A0A916T7I4"/>
<dbReference type="EMBL" id="BMHI01000003">
    <property type="protein sequence ID" value="GGB32156.1"/>
    <property type="molecule type" value="Genomic_DNA"/>
</dbReference>